<sequence length="54" mass="5873">MGEPITGSVNEAVRRVSMGNSLVVIIEEWYRIGHNPPRGAVNPSLDAKFAIHGE</sequence>
<protein>
    <submittedName>
        <fullName evidence="1">Uncharacterized protein</fullName>
    </submittedName>
</protein>
<name>A0ABN5WYM6_9GAMM</name>
<evidence type="ECO:0000313" key="2">
    <source>
        <dbReference type="Proteomes" id="UP000289555"/>
    </source>
</evidence>
<organism evidence="1 2">
    <name type="scientific">Vreelandella olivaria</name>
    <dbReference type="NCBI Taxonomy" id="390919"/>
    <lineage>
        <taxon>Bacteria</taxon>
        <taxon>Pseudomonadati</taxon>
        <taxon>Pseudomonadota</taxon>
        <taxon>Gammaproteobacteria</taxon>
        <taxon>Oceanospirillales</taxon>
        <taxon>Halomonadaceae</taxon>
        <taxon>Vreelandella</taxon>
    </lineage>
</organism>
<keyword evidence="2" id="KW-1185">Reference proteome</keyword>
<gene>
    <name evidence="1" type="ORF">HORIV_34130</name>
</gene>
<reference evidence="2" key="1">
    <citation type="journal article" date="2019" name="Microbiol. Resour. Announc.">
        <title>Complete Genome Sequence of Halomonas olivaria, a Moderately Halophilic Bacterium Isolated from Olive Processing Effluents, Obtained by Nanopore Sequencing.</title>
        <authorList>
            <person name="Nagata S."/>
            <person name="Ii K.M."/>
            <person name="Tsukimi T."/>
            <person name="Miura M.C."/>
            <person name="Galipon J."/>
            <person name="Arakawa K."/>
        </authorList>
    </citation>
    <scope>NUCLEOTIDE SEQUENCE [LARGE SCALE GENOMIC DNA]</scope>
    <source>
        <strain evidence="2">TYRC17</strain>
    </source>
</reference>
<proteinExistence type="predicted"/>
<evidence type="ECO:0000313" key="1">
    <source>
        <dbReference type="EMBL" id="BBI50992.1"/>
    </source>
</evidence>
<dbReference type="Proteomes" id="UP000289555">
    <property type="component" value="Chromosome"/>
</dbReference>
<dbReference type="EMBL" id="AP019416">
    <property type="protein sequence ID" value="BBI50992.1"/>
    <property type="molecule type" value="Genomic_DNA"/>
</dbReference>
<accession>A0ABN5WYM6</accession>